<evidence type="ECO:0000256" key="1">
    <source>
        <dbReference type="SAM" id="Phobius"/>
    </source>
</evidence>
<proteinExistence type="predicted"/>
<keyword evidence="1" id="KW-0472">Membrane</keyword>
<keyword evidence="1" id="KW-0812">Transmembrane</keyword>
<dbReference type="Pfam" id="PF06580">
    <property type="entry name" value="His_kinase"/>
    <property type="match status" value="1"/>
</dbReference>
<dbReference type="EMBL" id="CP120682">
    <property type="protein sequence ID" value="WKN39720.1"/>
    <property type="molecule type" value="Genomic_DNA"/>
</dbReference>
<dbReference type="InterPro" id="IPR010559">
    <property type="entry name" value="Sig_transdc_His_kin_internal"/>
</dbReference>
<dbReference type="AlphaFoldDB" id="A0AA49GUB9"/>
<dbReference type="SUPFAM" id="SSF55874">
    <property type="entry name" value="ATPase domain of HSP90 chaperone/DNA topoisomerase II/histidine kinase"/>
    <property type="match status" value="1"/>
</dbReference>
<reference evidence="3" key="2">
    <citation type="journal article" date="2024" name="Antonie Van Leeuwenhoek">
        <title>Roseihalotalea indica gen. nov., sp. nov., a halophilic Bacteroidetes from mesopelagic Southwest Indian Ocean with higher carbohydrate metabolic potential.</title>
        <authorList>
            <person name="Chen B."/>
            <person name="Zhang M."/>
            <person name="Lin D."/>
            <person name="Ye J."/>
            <person name="Tang K."/>
        </authorList>
    </citation>
    <scope>NUCLEOTIDE SEQUENCE</scope>
    <source>
        <strain evidence="3">TK19036</strain>
    </source>
</reference>
<feature type="transmembrane region" description="Helical" evidence="1">
    <location>
        <begin position="16"/>
        <end position="34"/>
    </location>
</feature>
<keyword evidence="1" id="KW-1133">Transmembrane helix</keyword>
<dbReference type="Gene3D" id="3.30.565.10">
    <property type="entry name" value="Histidine kinase-like ATPase, C-terminal domain"/>
    <property type="match status" value="1"/>
</dbReference>
<feature type="transmembrane region" description="Helical" evidence="1">
    <location>
        <begin position="77"/>
        <end position="99"/>
    </location>
</feature>
<protein>
    <submittedName>
        <fullName evidence="3">Histidine kinase</fullName>
    </submittedName>
</protein>
<feature type="domain" description="Signal transduction histidine kinase internal region" evidence="2">
    <location>
        <begin position="171"/>
        <end position="248"/>
    </location>
</feature>
<evidence type="ECO:0000259" key="2">
    <source>
        <dbReference type="Pfam" id="PF06580"/>
    </source>
</evidence>
<dbReference type="PANTHER" id="PTHR34220:SF7">
    <property type="entry name" value="SENSOR HISTIDINE KINASE YPDA"/>
    <property type="match status" value="1"/>
</dbReference>
<accession>A0AA49GUB9</accession>
<dbReference type="InterPro" id="IPR036890">
    <property type="entry name" value="HATPase_C_sf"/>
</dbReference>
<organism evidence="3">
    <name type="scientific">Roseihalotalea indica</name>
    <dbReference type="NCBI Taxonomy" id="2867963"/>
    <lineage>
        <taxon>Bacteria</taxon>
        <taxon>Pseudomonadati</taxon>
        <taxon>Bacteroidota</taxon>
        <taxon>Cytophagia</taxon>
        <taxon>Cytophagales</taxon>
        <taxon>Catalimonadaceae</taxon>
        <taxon>Roseihalotalea</taxon>
    </lineage>
</organism>
<feature type="transmembrane region" description="Helical" evidence="1">
    <location>
        <begin position="126"/>
        <end position="150"/>
    </location>
</feature>
<dbReference type="InterPro" id="IPR050640">
    <property type="entry name" value="Bact_2-comp_sensor_kinase"/>
</dbReference>
<name>A0AA49GUB9_9BACT</name>
<keyword evidence="3" id="KW-0418">Kinase</keyword>
<dbReference type="PANTHER" id="PTHR34220">
    <property type="entry name" value="SENSOR HISTIDINE KINASE YPDA"/>
    <property type="match status" value="1"/>
</dbReference>
<sequence length="361" mass="41999">MPPWSIRSFRTPMTQVLIWVLMGVLLLVFQPLYWQASMQVVFPMQFWVKQGILFLLLIGIFYLNARMWVPRLLFHNKISWFILMVMLTALALMMLVKVIEIGINLPELMHQAFHPESDEPPSPKRISLFDAFVLILALLVLGVSTSVATVQKWQKDVQLRQNLEQQKISSELSFLKAQINPHFFFNTLNNIYALTLSDVPTARQALHTLSRMMRYVLYETRKDVTLLSQEIAFIQDYINLMQLRLTDKVEVYFDHPEKVHDVFVAPMLFLPFVENAFKHGVSTQSDSHIRISIRQQERALYLEVQNTIFPGKSAVPEESSGIGLVNTRRRLDLLYPNRYSLFIDEHAPENTFMVQLSLELS</sequence>
<keyword evidence="3" id="KW-0808">Transferase</keyword>
<reference evidence="3" key="1">
    <citation type="journal article" date="2023" name="Comput. Struct. Biotechnol. J.">
        <title>Discovery of a novel marine Bacteroidetes with a rich repertoire of carbohydrate-active enzymes.</title>
        <authorList>
            <person name="Chen B."/>
            <person name="Liu G."/>
            <person name="Chen Q."/>
            <person name="Wang H."/>
            <person name="Liu L."/>
            <person name="Tang K."/>
        </authorList>
    </citation>
    <scope>NUCLEOTIDE SEQUENCE</scope>
    <source>
        <strain evidence="3">TK19036</strain>
    </source>
</reference>
<dbReference type="GO" id="GO:0000155">
    <property type="term" value="F:phosphorelay sensor kinase activity"/>
    <property type="evidence" value="ECO:0007669"/>
    <property type="project" value="InterPro"/>
</dbReference>
<evidence type="ECO:0000313" key="3">
    <source>
        <dbReference type="EMBL" id="WKN39720.1"/>
    </source>
</evidence>
<feature type="transmembrane region" description="Helical" evidence="1">
    <location>
        <begin position="46"/>
        <end position="65"/>
    </location>
</feature>
<gene>
    <name evidence="3" type="ORF">K4G66_13565</name>
</gene>
<dbReference type="GO" id="GO:0016020">
    <property type="term" value="C:membrane"/>
    <property type="evidence" value="ECO:0007669"/>
    <property type="project" value="InterPro"/>
</dbReference>